<accession>U4LID8</accession>
<sequence>MKSFVMYIFGIDPWKASSRRGIDLGGNYGRLLRTFSRRNYAVSNTTQHEMQLSSILYFQTLNMCIFHRVNPGNPSMYKVDNRPTTIR</sequence>
<name>U4LID8_PYROM</name>
<organism evidence="1 2">
    <name type="scientific">Pyronema omphalodes (strain CBS 100304)</name>
    <name type="common">Pyronema confluens</name>
    <dbReference type="NCBI Taxonomy" id="1076935"/>
    <lineage>
        <taxon>Eukaryota</taxon>
        <taxon>Fungi</taxon>
        <taxon>Dikarya</taxon>
        <taxon>Ascomycota</taxon>
        <taxon>Pezizomycotina</taxon>
        <taxon>Pezizomycetes</taxon>
        <taxon>Pezizales</taxon>
        <taxon>Pyronemataceae</taxon>
        <taxon>Pyronema</taxon>
    </lineage>
</organism>
<evidence type="ECO:0000313" key="1">
    <source>
        <dbReference type="EMBL" id="CCX12104.1"/>
    </source>
</evidence>
<proteinExistence type="predicted"/>
<dbReference type="EMBL" id="HF935675">
    <property type="protein sequence ID" value="CCX12104.1"/>
    <property type="molecule type" value="Genomic_DNA"/>
</dbReference>
<gene>
    <name evidence="1" type="ORF">PCON_11698</name>
</gene>
<protein>
    <submittedName>
        <fullName evidence="1">Uncharacterized protein</fullName>
    </submittedName>
</protein>
<reference evidence="1 2" key="1">
    <citation type="journal article" date="2013" name="PLoS Genet.">
        <title>The genome and development-dependent transcriptomes of Pyronema confluens: a window into fungal evolution.</title>
        <authorList>
            <person name="Traeger S."/>
            <person name="Altegoer F."/>
            <person name="Freitag M."/>
            <person name="Gabaldon T."/>
            <person name="Kempken F."/>
            <person name="Kumar A."/>
            <person name="Marcet-Houben M."/>
            <person name="Poggeler S."/>
            <person name="Stajich J.E."/>
            <person name="Nowrousian M."/>
        </authorList>
    </citation>
    <scope>NUCLEOTIDE SEQUENCE [LARGE SCALE GENOMIC DNA]</scope>
    <source>
        <strain evidence="2">CBS 100304</strain>
        <tissue evidence="1">Vegetative mycelium</tissue>
    </source>
</reference>
<dbReference type="Proteomes" id="UP000018144">
    <property type="component" value="Unassembled WGS sequence"/>
</dbReference>
<dbReference type="AlphaFoldDB" id="U4LID8"/>
<evidence type="ECO:0000313" key="2">
    <source>
        <dbReference type="Proteomes" id="UP000018144"/>
    </source>
</evidence>
<keyword evidence="2" id="KW-1185">Reference proteome</keyword>